<comment type="caution">
    <text evidence="1">The sequence shown here is derived from an EMBL/GenBank/DDBJ whole genome shotgun (WGS) entry which is preliminary data.</text>
</comment>
<evidence type="ECO:0000313" key="2">
    <source>
        <dbReference type="Proteomes" id="UP000010408"/>
    </source>
</evidence>
<accession>L1NID3</accession>
<evidence type="ECO:0000313" key="1">
    <source>
        <dbReference type="EMBL" id="EKY03025.1"/>
    </source>
</evidence>
<dbReference type="HOGENOM" id="CLU_3219985_0_0_10"/>
<dbReference type="EMBL" id="AMEQ01000006">
    <property type="protein sequence ID" value="EKY03025.1"/>
    <property type="molecule type" value="Genomic_DNA"/>
</dbReference>
<reference evidence="1 2" key="1">
    <citation type="submission" date="2012-05" db="EMBL/GenBank/DDBJ databases">
        <authorList>
            <person name="Weinstock G."/>
            <person name="Sodergren E."/>
            <person name="Lobos E.A."/>
            <person name="Fulton L."/>
            <person name="Fulton R."/>
            <person name="Courtney L."/>
            <person name="Fronick C."/>
            <person name="O'Laughlin M."/>
            <person name="Godfrey J."/>
            <person name="Wilson R.M."/>
            <person name="Miner T."/>
            <person name="Farmer C."/>
            <person name="Delehaunty K."/>
            <person name="Cordes M."/>
            <person name="Minx P."/>
            <person name="Tomlinson C."/>
            <person name="Chen J."/>
            <person name="Wollam A."/>
            <person name="Pepin K.H."/>
            <person name="Bhonagiri V."/>
            <person name="Zhang X."/>
            <person name="Suruliraj S."/>
            <person name="Warren W."/>
            <person name="Mitreva M."/>
            <person name="Mardis E.R."/>
            <person name="Wilson R.K."/>
        </authorList>
    </citation>
    <scope>NUCLEOTIDE SEQUENCE [LARGE SCALE GENOMIC DNA]</scope>
    <source>
        <strain evidence="1 2">F0037</strain>
    </source>
</reference>
<dbReference type="STRING" id="1127696.HMPREF9134_00206"/>
<gene>
    <name evidence="1" type="ORF">HMPREF9134_00206</name>
</gene>
<sequence length="44" mass="5208">MHLIYSYPEHTAWGSFFYALSHQGFIHQGWSAPMSEVFVYLRSK</sequence>
<dbReference type="AlphaFoldDB" id="L1NID3"/>
<organism evidence="1 2">
    <name type="scientific">Porphyromonas catoniae F0037</name>
    <dbReference type="NCBI Taxonomy" id="1127696"/>
    <lineage>
        <taxon>Bacteria</taxon>
        <taxon>Pseudomonadati</taxon>
        <taxon>Bacteroidota</taxon>
        <taxon>Bacteroidia</taxon>
        <taxon>Bacteroidales</taxon>
        <taxon>Porphyromonadaceae</taxon>
        <taxon>Porphyromonas</taxon>
    </lineage>
</organism>
<protein>
    <submittedName>
        <fullName evidence="1">Uncharacterized protein</fullName>
    </submittedName>
</protein>
<name>L1NID3_9PORP</name>
<dbReference type="Proteomes" id="UP000010408">
    <property type="component" value="Unassembled WGS sequence"/>
</dbReference>
<proteinExistence type="predicted"/>